<comment type="caution">
    <text evidence="10">The sequence shown here is derived from an EMBL/GenBank/DDBJ whole genome shotgun (WGS) entry which is preliminary data.</text>
</comment>
<feature type="domain" description="Palmitoyltransferase DHHC" evidence="9">
    <location>
        <begin position="83"/>
        <end position="213"/>
    </location>
</feature>
<keyword evidence="3 7" id="KW-0812">Transmembrane</keyword>
<dbReference type="InterPro" id="IPR039859">
    <property type="entry name" value="PFA4/ZDH16/20/ERF2-like"/>
</dbReference>
<dbReference type="EC" id="2.3.1.225" evidence="7"/>
<gene>
    <name evidence="10" type="primary">ZDHHC6</name>
    <name evidence="10" type="ORF">DERF_012613</name>
</gene>
<keyword evidence="5 7" id="KW-0472">Membrane</keyword>
<comment type="similarity">
    <text evidence="7">Belongs to the DHHC palmitoyltransferase family.</text>
</comment>
<evidence type="ECO:0000256" key="2">
    <source>
        <dbReference type="ARBA" id="ARBA00022679"/>
    </source>
</evidence>
<evidence type="ECO:0000256" key="8">
    <source>
        <dbReference type="SAM" id="MobiDB-lite"/>
    </source>
</evidence>
<protein>
    <recommendedName>
        <fullName evidence="7">Palmitoyltransferase</fullName>
        <ecNumber evidence="7">2.3.1.225</ecNumber>
    </recommendedName>
</protein>
<feature type="compositionally biased region" description="Basic and acidic residues" evidence="8">
    <location>
        <begin position="373"/>
        <end position="388"/>
    </location>
</feature>
<dbReference type="InterPro" id="IPR001594">
    <property type="entry name" value="Palmitoyltrfase_DHHC"/>
</dbReference>
<dbReference type="AlphaFoldDB" id="A0A922KXP6"/>
<comment type="subcellular location">
    <subcellularLocation>
        <location evidence="1">Membrane</location>
        <topology evidence="1">Multi-pass membrane protein</topology>
    </subcellularLocation>
</comment>
<evidence type="ECO:0000256" key="6">
    <source>
        <dbReference type="ARBA" id="ARBA00023315"/>
    </source>
</evidence>
<evidence type="ECO:0000256" key="3">
    <source>
        <dbReference type="ARBA" id="ARBA00022692"/>
    </source>
</evidence>
<evidence type="ECO:0000256" key="4">
    <source>
        <dbReference type="ARBA" id="ARBA00022989"/>
    </source>
</evidence>
<feature type="transmembrane region" description="Helical" evidence="7">
    <location>
        <begin position="37"/>
        <end position="64"/>
    </location>
</feature>
<sequence>MKRLLHWGPLIALAIIKCISLTTLYFTGYWFTFHHNGWLALINYICYYCLLAVTLYNFLCAIIIGPDYVPKGWRPECGDDEQYLQYCYQCDGYKAPRSHHCSKCKRCILKMDHHCPWINNCCGYRNQKFFFNFLLAAVIGSMQSAILLSITLYRALTFIPNSSGQRYIHLTIWSAFLILISIGMAIGVVFAVGFLLYLQARIIIYNCTSIEDWIIKKAENRKRSEPFIFPYNLGVWQNIRQVLWQPLSDGIRWPVRNGCNQYTLTYEQLQQKKDKIDNASLYRIIRPYNGRFFPLFSQGFKVCITFPINDDPRIVIESGDEILVTHSHKNWFYGQKLTKNEKIRPKGWFPCQCAVLMVRPTLMYYTNNNDSGDQNHHYSSGDDGRRGDNVNNFTIPNGNDDSHSKKDK</sequence>
<keyword evidence="2 7" id="KW-0808">Transferase</keyword>
<dbReference type="Pfam" id="PF01529">
    <property type="entry name" value="DHHC"/>
    <property type="match status" value="1"/>
</dbReference>
<dbReference type="Proteomes" id="UP000790347">
    <property type="component" value="Unassembled WGS sequence"/>
</dbReference>
<dbReference type="PROSITE" id="PS50216">
    <property type="entry name" value="DHHC"/>
    <property type="match status" value="1"/>
</dbReference>
<dbReference type="EMBL" id="ASGP02000006">
    <property type="protein sequence ID" value="KAH9501799.1"/>
    <property type="molecule type" value="Genomic_DNA"/>
</dbReference>
<proteinExistence type="inferred from homology"/>
<name>A0A922KXP6_DERFA</name>
<evidence type="ECO:0000313" key="11">
    <source>
        <dbReference type="Proteomes" id="UP000790347"/>
    </source>
</evidence>
<evidence type="ECO:0000259" key="9">
    <source>
        <dbReference type="Pfam" id="PF01529"/>
    </source>
</evidence>
<reference evidence="10" key="1">
    <citation type="submission" date="2013-05" db="EMBL/GenBank/DDBJ databases">
        <authorList>
            <person name="Yim A.K.Y."/>
            <person name="Chan T.F."/>
            <person name="Ji K.M."/>
            <person name="Liu X.Y."/>
            <person name="Zhou J.W."/>
            <person name="Li R.Q."/>
            <person name="Yang K.Y."/>
            <person name="Li J."/>
            <person name="Li M."/>
            <person name="Law P.T.W."/>
            <person name="Wu Y.L."/>
            <person name="Cai Z.L."/>
            <person name="Qin H."/>
            <person name="Bao Y."/>
            <person name="Leung R.K.K."/>
            <person name="Ng P.K.S."/>
            <person name="Zou J."/>
            <person name="Zhong X.J."/>
            <person name="Ran P.X."/>
            <person name="Zhong N.S."/>
            <person name="Liu Z.G."/>
            <person name="Tsui S.K.W."/>
        </authorList>
    </citation>
    <scope>NUCLEOTIDE SEQUENCE</scope>
    <source>
        <strain evidence="10">Derf</strain>
        <tissue evidence="10">Whole organism</tissue>
    </source>
</reference>
<accession>A0A922KXP6</accession>
<dbReference type="GO" id="GO:0016020">
    <property type="term" value="C:membrane"/>
    <property type="evidence" value="ECO:0007669"/>
    <property type="project" value="UniProtKB-SubCell"/>
</dbReference>
<comment type="catalytic activity">
    <reaction evidence="7">
        <text>L-cysteinyl-[protein] + hexadecanoyl-CoA = S-hexadecanoyl-L-cysteinyl-[protein] + CoA</text>
        <dbReference type="Rhea" id="RHEA:36683"/>
        <dbReference type="Rhea" id="RHEA-COMP:10131"/>
        <dbReference type="Rhea" id="RHEA-COMP:11032"/>
        <dbReference type="ChEBI" id="CHEBI:29950"/>
        <dbReference type="ChEBI" id="CHEBI:57287"/>
        <dbReference type="ChEBI" id="CHEBI:57379"/>
        <dbReference type="ChEBI" id="CHEBI:74151"/>
        <dbReference type="EC" id="2.3.1.225"/>
    </reaction>
</comment>
<feature type="transmembrane region" description="Helical" evidence="7">
    <location>
        <begin position="129"/>
        <end position="152"/>
    </location>
</feature>
<evidence type="ECO:0000256" key="7">
    <source>
        <dbReference type="RuleBase" id="RU079119"/>
    </source>
</evidence>
<reference evidence="10" key="2">
    <citation type="journal article" date="2022" name="Res Sq">
        <title>Comparative Genomics Reveals Insights into the Divergent Evolution of Astigmatic Mites and Household Pest Adaptations.</title>
        <authorList>
            <person name="Xiong Q."/>
            <person name="Wan A.T.-Y."/>
            <person name="Liu X.-Y."/>
            <person name="Fung C.S.-H."/>
            <person name="Xiao X."/>
            <person name="Malainual N."/>
            <person name="Hou J."/>
            <person name="Wang L."/>
            <person name="Wang M."/>
            <person name="Yang K."/>
            <person name="Cui Y."/>
            <person name="Leung E."/>
            <person name="Nong W."/>
            <person name="Shin S.-K."/>
            <person name="Au S."/>
            <person name="Jeong K.Y."/>
            <person name="Chew F.T."/>
            <person name="Hui J."/>
            <person name="Leung T.F."/>
            <person name="Tungtrongchitr A."/>
            <person name="Zhong N."/>
            <person name="Liu Z."/>
            <person name="Tsui S."/>
        </authorList>
    </citation>
    <scope>NUCLEOTIDE SEQUENCE</scope>
    <source>
        <strain evidence="10">Derf</strain>
        <tissue evidence="10">Whole organism</tissue>
    </source>
</reference>
<keyword evidence="11" id="KW-1185">Reference proteome</keyword>
<evidence type="ECO:0000313" key="10">
    <source>
        <dbReference type="EMBL" id="KAH9501799.1"/>
    </source>
</evidence>
<feature type="transmembrane region" description="Helical" evidence="7">
    <location>
        <begin position="172"/>
        <end position="198"/>
    </location>
</feature>
<feature type="compositionally biased region" description="Polar residues" evidence="8">
    <location>
        <begin position="389"/>
        <end position="399"/>
    </location>
</feature>
<dbReference type="PANTHER" id="PTHR12246">
    <property type="entry name" value="PALMITOYLTRANSFERASE ZDHHC16"/>
    <property type="match status" value="1"/>
</dbReference>
<feature type="region of interest" description="Disordered" evidence="8">
    <location>
        <begin position="369"/>
        <end position="408"/>
    </location>
</feature>
<dbReference type="GO" id="GO:0019706">
    <property type="term" value="F:protein-cysteine S-palmitoyltransferase activity"/>
    <property type="evidence" value="ECO:0007669"/>
    <property type="project" value="UniProtKB-EC"/>
</dbReference>
<evidence type="ECO:0000256" key="5">
    <source>
        <dbReference type="ARBA" id="ARBA00023136"/>
    </source>
</evidence>
<keyword evidence="4 7" id="KW-1133">Transmembrane helix</keyword>
<keyword evidence="6 7" id="KW-0012">Acyltransferase</keyword>
<feature type="transmembrane region" description="Helical" evidence="7">
    <location>
        <begin position="7"/>
        <end position="31"/>
    </location>
</feature>
<evidence type="ECO:0000256" key="1">
    <source>
        <dbReference type="ARBA" id="ARBA00004141"/>
    </source>
</evidence>
<organism evidence="10 11">
    <name type="scientific">Dermatophagoides farinae</name>
    <name type="common">American house dust mite</name>
    <dbReference type="NCBI Taxonomy" id="6954"/>
    <lineage>
        <taxon>Eukaryota</taxon>
        <taxon>Metazoa</taxon>
        <taxon>Ecdysozoa</taxon>
        <taxon>Arthropoda</taxon>
        <taxon>Chelicerata</taxon>
        <taxon>Arachnida</taxon>
        <taxon>Acari</taxon>
        <taxon>Acariformes</taxon>
        <taxon>Sarcoptiformes</taxon>
        <taxon>Astigmata</taxon>
        <taxon>Psoroptidia</taxon>
        <taxon>Analgoidea</taxon>
        <taxon>Pyroglyphidae</taxon>
        <taxon>Dermatophagoidinae</taxon>
        <taxon>Dermatophagoides</taxon>
    </lineage>
</organism>
<comment type="domain">
    <text evidence="7">The DHHC domain is required for palmitoyltransferase activity.</text>
</comment>